<dbReference type="EMBL" id="KQ762031">
    <property type="protein sequence ID" value="OAD56382.1"/>
    <property type="molecule type" value="Genomic_DNA"/>
</dbReference>
<evidence type="ECO:0000313" key="1">
    <source>
        <dbReference type="EMBL" id="OAD56382.1"/>
    </source>
</evidence>
<gene>
    <name evidence="1" type="ORF">WN48_03508</name>
</gene>
<accession>A0A310SPK0</accession>
<dbReference type="AlphaFoldDB" id="A0A310SPK0"/>
<protein>
    <submittedName>
        <fullName evidence="1">Uncharacterized protein</fullName>
    </submittedName>
</protein>
<organism evidence="1 2">
    <name type="scientific">Eufriesea mexicana</name>
    <dbReference type="NCBI Taxonomy" id="516756"/>
    <lineage>
        <taxon>Eukaryota</taxon>
        <taxon>Metazoa</taxon>
        <taxon>Ecdysozoa</taxon>
        <taxon>Arthropoda</taxon>
        <taxon>Hexapoda</taxon>
        <taxon>Insecta</taxon>
        <taxon>Pterygota</taxon>
        <taxon>Neoptera</taxon>
        <taxon>Endopterygota</taxon>
        <taxon>Hymenoptera</taxon>
        <taxon>Apocrita</taxon>
        <taxon>Aculeata</taxon>
        <taxon>Apoidea</taxon>
        <taxon>Anthophila</taxon>
        <taxon>Apidae</taxon>
        <taxon>Eufriesea</taxon>
    </lineage>
</organism>
<reference evidence="1 2" key="1">
    <citation type="submission" date="2015-07" db="EMBL/GenBank/DDBJ databases">
        <title>The genome of Eufriesea mexicana.</title>
        <authorList>
            <person name="Pan H."/>
            <person name="Kapheim K."/>
        </authorList>
    </citation>
    <scope>NUCLEOTIDE SEQUENCE [LARGE SCALE GENOMIC DNA]</scope>
    <source>
        <strain evidence="1">0111107269</strain>
        <tissue evidence="1">Whole body</tissue>
    </source>
</reference>
<evidence type="ECO:0000313" key="2">
    <source>
        <dbReference type="Proteomes" id="UP000250275"/>
    </source>
</evidence>
<dbReference type="Proteomes" id="UP000250275">
    <property type="component" value="Unassembled WGS sequence"/>
</dbReference>
<keyword evidence="2" id="KW-1185">Reference proteome</keyword>
<sequence>MNAICECEAKSNGDWCCFKVIEEYPGNFYLDSLNALKNCLFNYLLVELTEHYASGSSRFDLIRWGFELKELLSERSRRLLKLMNSLDSIEKIPIPIARILSVWRMLETLQNAFRNAGTAEPARCQLCRDQSAKGKRSEYLTP</sequence>
<name>A0A310SPK0_9HYME</name>
<proteinExistence type="predicted"/>